<gene>
    <name evidence="4" type="ORF">THASP1DRAFT_32474</name>
</gene>
<protein>
    <recommendedName>
        <fullName evidence="6">G-protein coupled receptors family 3 profile domain-containing protein</fullName>
    </recommendedName>
</protein>
<keyword evidence="2" id="KW-1133">Transmembrane helix</keyword>
<feature type="transmembrane region" description="Helical" evidence="2">
    <location>
        <begin position="252"/>
        <end position="273"/>
    </location>
</feature>
<reference evidence="5" key="1">
    <citation type="journal article" date="2018" name="Nat. Microbiol.">
        <title>Leveraging single-cell genomics to expand the fungal tree of life.</title>
        <authorList>
            <person name="Ahrendt S.R."/>
            <person name="Quandt C.A."/>
            <person name="Ciobanu D."/>
            <person name="Clum A."/>
            <person name="Salamov A."/>
            <person name="Andreopoulos B."/>
            <person name="Cheng J.F."/>
            <person name="Woyke T."/>
            <person name="Pelin A."/>
            <person name="Henrissat B."/>
            <person name="Reynolds N.K."/>
            <person name="Benny G.L."/>
            <person name="Smith M.E."/>
            <person name="James T.Y."/>
            <person name="Grigoriev I.V."/>
        </authorList>
    </citation>
    <scope>NUCLEOTIDE SEQUENCE [LARGE SCALE GENOMIC DNA]</scope>
    <source>
        <strain evidence="5">RSA 1356</strain>
    </source>
</reference>
<evidence type="ECO:0008006" key="6">
    <source>
        <dbReference type="Google" id="ProtNLM"/>
    </source>
</evidence>
<dbReference type="Proteomes" id="UP000271241">
    <property type="component" value="Unassembled WGS sequence"/>
</dbReference>
<dbReference type="EMBL" id="KZ993058">
    <property type="protein sequence ID" value="RKP05686.1"/>
    <property type="molecule type" value="Genomic_DNA"/>
</dbReference>
<organism evidence="4 5">
    <name type="scientific">Thamnocephalis sphaerospora</name>
    <dbReference type="NCBI Taxonomy" id="78915"/>
    <lineage>
        <taxon>Eukaryota</taxon>
        <taxon>Fungi</taxon>
        <taxon>Fungi incertae sedis</taxon>
        <taxon>Zoopagomycota</taxon>
        <taxon>Zoopagomycotina</taxon>
        <taxon>Zoopagomycetes</taxon>
        <taxon>Zoopagales</taxon>
        <taxon>Sigmoideomycetaceae</taxon>
        <taxon>Thamnocephalis</taxon>
    </lineage>
</organism>
<feature type="transmembrane region" description="Helical" evidence="2">
    <location>
        <begin position="285"/>
        <end position="306"/>
    </location>
</feature>
<dbReference type="AlphaFoldDB" id="A0A4P9XIZ3"/>
<evidence type="ECO:0000313" key="4">
    <source>
        <dbReference type="EMBL" id="RKP05686.1"/>
    </source>
</evidence>
<proteinExistence type="predicted"/>
<keyword evidence="3" id="KW-0732">Signal</keyword>
<keyword evidence="5" id="KW-1185">Reference proteome</keyword>
<evidence type="ECO:0000256" key="2">
    <source>
        <dbReference type="SAM" id="Phobius"/>
    </source>
</evidence>
<dbReference type="OrthoDB" id="10450775at2759"/>
<feature type="chain" id="PRO_5020758110" description="G-protein coupled receptors family 3 profile domain-containing protein" evidence="3">
    <location>
        <begin position="22"/>
        <end position="774"/>
    </location>
</feature>
<feature type="transmembrane region" description="Helical" evidence="2">
    <location>
        <begin position="400"/>
        <end position="422"/>
    </location>
</feature>
<feature type="signal peptide" evidence="3">
    <location>
        <begin position="1"/>
        <end position="21"/>
    </location>
</feature>
<feature type="compositionally biased region" description="Low complexity" evidence="1">
    <location>
        <begin position="499"/>
        <end position="516"/>
    </location>
</feature>
<sequence length="774" mass="83339">MQPAYLFLVGTLLALFTPVDASISLSWVTGEYWNVTTAAWFTNGVRLAAVKEAKGRSVLIRFTADCTPQWPSLDGPTSSGWAGLDGIVVIVANDGSSNGNVVHPLDVGCKSHTHIIQQIINTKGTNMLTGVALPSRYEMPGSPNEPYCATWGELPCDKPPQVLDGPGAAPRPLSVVFYSSSKTAELARLLSKSSSEAVMAALAFEAGPWIEILDELTYHIIDYIIIGLTASIIVLNLYLISVGHRISGQASACPTITRVACTLALLFLAASLLPLRSHLARTSLGASACVATAVATAMLIIIWTLALNQYLPLTRRHAYMSIAVLGLVYYIALCIFSYFAAPRFWLSSTSRLDSTVSSSVFAATGGLIHLVHALVFLVFRQSFLKQRRMGAISRKTRNATLRFAYLATAQMCAHIVLALIAWLHFLPAEMRNHPSFTVTVRILYVLTPLFQNTMTLMLLYTPPEDTNLPSMATHPSISINFAADMQRWDRSPCRMSFETTSTRSSTNSNTRLINSSKQEVPRTRKLSKLLPPIMTSQKLPTRQPANDAAGSDDEHVLFDAGLWSAHSLSALISAHSSDIGSPVHHGSGEHSPNRIAPETDQLYQDADYSALGFYNCGTATSSSPSSSTGYPRSTANSSGGDSDFLPATLDAAVAAVAAVAAAMGETPPEASVPVRESCLLPSQILSSTMIFQEYADNAAHGNRPSPSTYFSAPEECSVIPQVETFVGSADDDVSSPFSPGWKSPTAMSPTRGYLHTVAMRDSMVCSQMHSTPPY</sequence>
<name>A0A4P9XIZ3_9FUNG</name>
<feature type="compositionally biased region" description="Polar residues" evidence="1">
    <location>
        <begin position="534"/>
        <end position="544"/>
    </location>
</feature>
<keyword evidence="2" id="KW-0812">Transmembrane</keyword>
<keyword evidence="2" id="KW-0472">Membrane</keyword>
<feature type="region of interest" description="Disordered" evidence="1">
    <location>
        <begin position="497"/>
        <end position="552"/>
    </location>
</feature>
<evidence type="ECO:0000313" key="5">
    <source>
        <dbReference type="Proteomes" id="UP000271241"/>
    </source>
</evidence>
<feature type="transmembrane region" description="Helical" evidence="2">
    <location>
        <begin position="220"/>
        <end position="240"/>
    </location>
</feature>
<feature type="region of interest" description="Disordered" evidence="1">
    <location>
        <begin position="619"/>
        <end position="641"/>
    </location>
</feature>
<evidence type="ECO:0000256" key="1">
    <source>
        <dbReference type="SAM" id="MobiDB-lite"/>
    </source>
</evidence>
<evidence type="ECO:0000256" key="3">
    <source>
        <dbReference type="SAM" id="SignalP"/>
    </source>
</evidence>
<feature type="compositionally biased region" description="Low complexity" evidence="1">
    <location>
        <begin position="619"/>
        <end position="634"/>
    </location>
</feature>
<accession>A0A4P9XIZ3</accession>
<feature type="transmembrane region" description="Helical" evidence="2">
    <location>
        <begin position="360"/>
        <end position="379"/>
    </location>
</feature>
<feature type="transmembrane region" description="Helical" evidence="2">
    <location>
        <begin position="318"/>
        <end position="340"/>
    </location>
</feature>